<gene>
    <name evidence="1" type="ORF">F5148DRAFT_1309323</name>
</gene>
<name>A0ACC0UKL3_9AGAM</name>
<dbReference type="Proteomes" id="UP001207468">
    <property type="component" value="Unassembled WGS sequence"/>
</dbReference>
<dbReference type="EMBL" id="JAGFNK010000013">
    <property type="protein sequence ID" value="KAI9512106.1"/>
    <property type="molecule type" value="Genomic_DNA"/>
</dbReference>
<organism evidence="1 2">
    <name type="scientific">Russula earlei</name>
    <dbReference type="NCBI Taxonomy" id="71964"/>
    <lineage>
        <taxon>Eukaryota</taxon>
        <taxon>Fungi</taxon>
        <taxon>Dikarya</taxon>
        <taxon>Basidiomycota</taxon>
        <taxon>Agaricomycotina</taxon>
        <taxon>Agaricomycetes</taxon>
        <taxon>Russulales</taxon>
        <taxon>Russulaceae</taxon>
        <taxon>Russula</taxon>
    </lineage>
</organism>
<proteinExistence type="predicted"/>
<accession>A0ACC0UKL3</accession>
<keyword evidence="2" id="KW-1185">Reference proteome</keyword>
<reference evidence="1" key="1">
    <citation type="submission" date="2021-03" db="EMBL/GenBank/DDBJ databases">
        <title>Evolutionary priming and transition to the ectomycorrhizal habit in an iconic lineage of mushroom-forming fungi: is preadaptation a requirement?</title>
        <authorList>
            <consortium name="DOE Joint Genome Institute"/>
            <person name="Looney B.P."/>
            <person name="Miyauchi S."/>
            <person name="Morin E."/>
            <person name="Drula E."/>
            <person name="Courty P.E."/>
            <person name="Chicoki N."/>
            <person name="Fauchery L."/>
            <person name="Kohler A."/>
            <person name="Kuo A."/>
            <person name="LaButti K."/>
            <person name="Pangilinan J."/>
            <person name="Lipzen A."/>
            <person name="Riley R."/>
            <person name="Andreopoulos W."/>
            <person name="He G."/>
            <person name="Johnson J."/>
            <person name="Barry K.W."/>
            <person name="Grigoriev I.V."/>
            <person name="Nagy L."/>
            <person name="Hibbett D."/>
            <person name="Henrissat B."/>
            <person name="Matheny P.B."/>
            <person name="Labbe J."/>
            <person name="Martin A.F."/>
        </authorList>
    </citation>
    <scope>NUCLEOTIDE SEQUENCE</scope>
    <source>
        <strain evidence="1">BPL698</strain>
    </source>
</reference>
<comment type="caution">
    <text evidence="1">The sequence shown here is derived from an EMBL/GenBank/DDBJ whole genome shotgun (WGS) entry which is preliminary data.</text>
</comment>
<evidence type="ECO:0000313" key="2">
    <source>
        <dbReference type="Proteomes" id="UP001207468"/>
    </source>
</evidence>
<sequence>MARISPPTHYTRIVLAERPETNITPTTFRAETVPFDLKPGPGEIVVRVDWISLDPAMRGWLKDTRNYMPPVQIGAVMRSLGLCTVIEAGEGCKLLPGDLVSGRPGWTEYTVMREVEITQKIEIPPGAQLLDFLGPLGIAGGFTAYFGLLDVAKIKAGETLVVSGAAGHVGSLACQIGKLHGAKVIGIAGTDQKCRWLTEELKIDAALNYKSPSFHDDFRNVVGYLDVFFDNVGGDILDFALTRLNRGARITLCGAISQYNTLNPKGIVYYINLLIQRAKIEGFIVSDYVERYPEAFRELSKWISEGHIIRKYHIVEGLERAPEALPLLFTGDNTGKLYVPPFPLPSAPLGELIGPQSRSGF</sequence>
<protein>
    <submittedName>
        <fullName evidence="1">Alcohol dehydrogenase</fullName>
    </submittedName>
</protein>
<evidence type="ECO:0000313" key="1">
    <source>
        <dbReference type="EMBL" id="KAI9512106.1"/>
    </source>
</evidence>